<sequence length="160" mass="18559">MRNSQIVLKPIGEVINDHSDEEVRNSLFGVHGKILIYDDYKDGICCLEGFSHIIVIGYAHKLKEEDKKVLKVRLRKIERLYNIQTPEVGVFSSGSPARPNLLIVSILKLININNNVLEVDNLDMYDKTPILDIRPFTIERIPQEEIKVPEWYEKIFNKNK</sequence>
<dbReference type="STRING" id="1056495.Calag_0759"/>
<dbReference type="Proteomes" id="UP000010469">
    <property type="component" value="Chromosome"/>
</dbReference>
<organism evidence="4 5">
    <name type="scientific">Caldisphaera lagunensis (strain DSM 15908 / JCM 11604 / ANMR 0165 / IC-154)</name>
    <dbReference type="NCBI Taxonomy" id="1056495"/>
    <lineage>
        <taxon>Archaea</taxon>
        <taxon>Thermoproteota</taxon>
        <taxon>Thermoprotei</taxon>
        <taxon>Acidilobales</taxon>
        <taxon>Caldisphaeraceae</taxon>
        <taxon>Caldisphaera</taxon>
    </lineage>
</organism>
<dbReference type="InterPro" id="IPR040372">
    <property type="entry name" value="YaeB-like"/>
</dbReference>
<evidence type="ECO:0000256" key="2">
    <source>
        <dbReference type="ARBA" id="ARBA00033753"/>
    </source>
</evidence>
<evidence type="ECO:0000313" key="4">
    <source>
        <dbReference type="EMBL" id="AFZ70503.1"/>
    </source>
</evidence>
<dbReference type="GeneID" id="14212019"/>
<reference evidence="5" key="1">
    <citation type="submission" date="2012-03" db="EMBL/GenBank/DDBJ databases">
        <title>Complete genome of Caldisphaera lagunensis DSM 15908.</title>
        <authorList>
            <person name="Lucas S."/>
            <person name="Copeland A."/>
            <person name="Lapidus A."/>
            <person name="Glavina del Rio T."/>
            <person name="Dalin E."/>
            <person name="Tice H."/>
            <person name="Bruce D."/>
            <person name="Goodwin L."/>
            <person name="Pitluck S."/>
            <person name="Peters L."/>
            <person name="Mikhailova N."/>
            <person name="Teshima H."/>
            <person name="Kyrpides N."/>
            <person name="Mavromatis K."/>
            <person name="Ivanova N."/>
            <person name="Brettin T."/>
            <person name="Detter J.C."/>
            <person name="Han C."/>
            <person name="Larimer F."/>
            <person name="Land M."/>
            <person name="Hauser L."/>
            <person name="Markowitz V."/>
            <person name="Cheng J.-F."/>
            <person name="Hugenholtz P."/>
            <person name="Woyke T."/>
            <person name="Wu D."/>
            <person name="Spring S."/>
            <person name="Schroeder M."/>
            <person name="Brambilla E."/>
            <person name="Klenk H.-P."/>
            <person name="Eisen J.A."/>
        </authorList>
    </citation>
    <scope>NUCLEOTIDE SEQUENCE [LARGE SCALE GENOMIC DNA]</scope>
    <source>
        <strain evidence="5">DSM 15908 / JCM 11604 / IC-154</strain>
    </source>
</reference>
<keyword evidence="5" id="KW-1185">Reference proteome</keyword>
<keyword evidence="1" id="KW-0949">S-adenosyl-L-methionine</keyword>
<name>L0A9C8_CALLD</name>
<dbReference type="RefSeq" id="WP_015232400.1">
    <property type="nucleotide sequence ID" value="NC_019791.1"/>
</dbReference>
<dbReference type="KEGG" id="clg:Calag_0759"/>
<evidence type="ECO:0000259" key="3">
    <source>
        <dbReference type="PROSITE" id="PS51668"/>
    </source>
</evidence>
<gene>
    <name evidence="4" type="ordered locus">Calag_0759</name>
</gene>
<dbReference type="SUPFAM" id="SSF118196">
    <property type="entry name" value="YaeB-like"/>
    <property type="match status" value="1"/>
</dbReference>
<dbReference type="AlphaFoldDB" id="L0A9C8"/>
<dbReference type="PROSITE" id="PS51668">
    <property type="entry name" value="TSAA_2"/>
    <property type="match status" value="1"/>
</dbReference>
<dbReference type="HOGENOM" id="CLU_013458_2_0_2"/>
<dbReference type="PANTHER" id="PTHR12818">
    <property type="entry name" value="TRNA (ADENINE(37)-N6)-METHYLTRANSFERASE"/>
    <property type="match status" value="1"/>
</dbReference>
<accession>L0A9C8</accession>
<protein>
    <recommendedName>
        <fullName evidence="3">TsaA-like domain-containing protein</fullName>
    </recommendedName>
</protein>
<dbReference type="InterPro" id="IPR036414">
    <property type="entry name" value="YaeB_N_sf"/>
</dbReference>
<dbReference type="InterPro" id="IPR023370">
    <property type="entry name" value="TrmO-like_N"/>
</dbReference>
<dbReference type="Gene3D" id="2.40.30.70">
    <property type="entry name" value="YaeB-like"/>
    <property type="match status" value="1"/>
</dbReference>
<dbReference type="EMBL" id="CP003378">
    <property type="protein sequence ID" value="AFZ70503.1"/>
    <property type="molecule type" value="Genomic_DNA"/>
</dbReference>
<dbReference type="InterPro" id="IPR036413">
    <property type="entry name" value="YaeB-like_sf"/>
</dbReference>
<dbReference type="Pfam" id="PF01980">
    <property type="entry name" value="TrmO_N"/>
    <property type="match status" value="1"/>
</dbReference>
<dbReference type="OrthoDB" id="40408at2157"/>
<feature type="domain" description="TsaA-like" evidence="3">
    <location>
        <begin position="8"/>
        <end position="145"/>
    </location>
</feature>
<comment type="similarity">
    <text evidence="2">Belongs to the tRNA methyltransferase O family.</text>
</comment>
<evidence type="ECO:0000256" key="1">
    <source>
        <dbReference type="ARBA" id="ARBA00022691"/>
    </source>
</evidence>
<dbReference type="PANTHER" id="PTHR12818:SF0">
    <property type="entry name" value="TRNA (ADENINE(37)-N6)-METHYLTRANSFERASE"/>
    <property type="match status" value="1"/>
</dbReference>
<proteinExistence type="inferred from homology"/>
<dbReference type="InParanoid" id="L0A9C8"/>
<dbReference type="eggNOG" id="arCOG00761">
    <property type="taxonomic scope" value="Archaea"/>
</dbReference>
<evidence type="ECO:0000313" key="5">
    <source>
        <dbReference type="Proteomes" id="UP000010469"/>
    </source>
</evidence>